<organism evidence="6 7">
    <name type="scientific">Hypsibius exemplaris</name>
    <name type="common">Freshwater tardigrade</name>
    <dbReference type="NCBI Taxonomy" id="2072580"/>
    <lineage>
        <taxon>Eukaryota</taxon>
        <taxon>Metazoa</taxon>
        <taxon>Ecdysozoa</taxon>
        <taxon>Tardigrada</taxon>
        <taxon>Eutardigrada</taxon>
        <taxon>Parachela</taxon>
        <taxon>Hypsibioidea</taxon>
        <taxon>Hypsibiidae</taxon>
        <taxon>Hypsibius</taxon>
    </lineage>
</organism>
<feature type="domain" description="RNA polymerase III subunit Rpc25" evidence="5">
    <location>
        <begin position="87"/>
        <end position="197"/>
    </location>
</feature>
<dbReference type="GO" id="GO:0005634">
    <property type="term" value="C:nucleus"/>
    <property type="evidence" value="ECO:0007669"/>
    <property type="project" value="UniProtKB-SubCell"/>
</dbReference>
<evidence type="ECO:0000256" key="4">
    <source>
        <dbReference type="ARBA" id="ARBA00023163"/>
    </source>
</evidence>
<dbReference type="InterPro" id="IPR045113">
    <property type="entry name" value="Rpb7-like"/>
</dbReference>
<protein>
    <recommendedName>
        <fullName evidence="5">RNA polymerase III subunit Rpc25 domain-containing protein</fullName>
    </recommendedName>
</protein>
<dbReference type="OrthoDB" id="10505884at2759"/>
<dbReference type="PANTHER" id="PTHR12709">
    <property type="entry name" value="DNA-DIRECTED RNA POLYMERASE II, III"/>
    <property type="match status" value="1"/>
</dbReference>
<dbReference type="InterPro" id="IPR013238">
    <property type="entry name" value="RNA_pol_III_Rbc25"/>
</dbReference>
<dbReference type="SUPFAM" id="SSF50249">
    <property type="entry name" value="Nucleic acid-binding proteins"/>
    <property type="match status" value="1"/>
</dbReference>
<accession>A0A1W0WSU9</accession>
<dbReference type="PANTHER" id="PTHR12709:SF4">
    <property type="entry name" value="DNA-DIRECTED RNA POLYMERASE II SUBUNIT RPB7"/>
    <property type="match status" value="1"/>
</dbReference>
<reference evidence="7" key="1">
    <citation type="submission" date="2017-01" db="EMBL/GenBank/DDBJ databases">
        <title>Comparative genomics of anhydrobiosis in the tardigrade Hypsibius dujardini.</title>
        <authorList>
            <person name="Yoshida Y."/>
            <person name="Koutsovoulos G."/>
            <person name="Laetsch D."/>
            <person name="Stevens L."/>
            <person name="Kumar S."/>
            <person name="Horikawa D."/>
            <person name="Ishino K."/>
            <person name="Komine S."/>
            <person name="Tomita M."/>
            <person name="Blaxter M."/>
            <person name="Arakawa K."/>
        </authorList>
    </citation>
    <scope>NUCLEOTIDE SEQUENCE [LARGE SCALE GENOMIC DNA]</scope>
    <source>
        <strain evidence="7">Z151</strain>
    </source>
</reference>
<evidence type="ECO:0000313" key="7">
    <source>
        <dbReference type="Proteomes" id="UP000192578"/>
    </source>
</evidence>
<comment type="subcellular location">
    <subcellularLocation>
        <location evidence="1">Nucleus</location>
    </subcellularLocation>
</comment>
<sequence length="237" mass="26673">MFRSFELDKMLYVHPTFLGCWYRDAYSTARHLLQAQLVGHVLKDIGLVVIIVRVKNIIPGNFDPSDGGVFARVRFICYAFSPALNSILKGKVDSIHPDRLTVSCLGLPVVTIPRTLFPAETVYHPEKKSFVWAKKAPLYFEIKQDDEVKFTVAELTYDSGRPIALLDIRTDQPKTEAAAMTVVGDIHSTSMGPTHWWSTNASKSPQSPSLQDSVALLNQNEIDFISFMQKLRVQSRC</sequence>
<dbReference type="Pfam" id="PF08292">
    <property type="entry name" value="RNA_pol_Rbc25"/>
    <property type="match status" value="1"/>
</dbReference>
<dbReference type="SUPFAM" id="SSF88798">
    <property type="entry name" value="N-terminal, heterodimerisation domain of RBP7 (RpoE)"/>
    <property type="match status" value="1"/>
</dbReference>
<evidence type="ECO:0000259" key="5">
    <source>
        <dbReference type="Pfam" id="PF08292"/>
    </source>
</evidence>
<evidence type="ECO:0000256" key="3">
    <source>
        <dbReference type="ARBA" id="ARBA00022478"/>
    </source>
</evidence>
<gene>
    <name evidence="6" type="ORF">BV898_07672</name>
</gene>
<dbReference type="Gene3D" id="2.40.50.140">
    <property type="entry name" value="Nucleic acid-binding proteins"/>
    <property type="match status" value="1"/>
</dbReference>
<dbReference type="InterPro" id="IPR012340">
    <property type="entry name" value="NA-bd_OB-fold"/>
</dbReference>
<keyword evidence="3" id="KW-0240">DNA-directed RNA polymerase</keyword>
<dbReference type="GO" id="GO:0000428">
    <property type="term" value="C:DNA-directed RNA polymerase complex"/>
    <property type="evidence" value="ECO:0007669"/>
    <property type="project" value="UniProtKB-KW"/>
</dbReference>
<dbReference type="Proteomes" id="UP000192578">
    <property type="component" value="Unassembled WGS sequence"/>
</dbReference>
<dbReference type="Gene3D" id="3.30.1490.120">
    <property type="entry name" value="RNA polymerase Rpb7-like, N-terminal domain"/>
    <property type="match status" value="1"/>
</dbReference>
<dbReference type="GO" id="GO:0006352">
    <property type="term" value="P:DNA-templated transcription initiation"/>
    <property type="evidence" value="ECO:0007669"/>
    <property type="project" value="InterPro"/>
</dbReference>
<evidence type="ECO:0000313" key="6">
    <source>
        <dbReference type="EMBL" id="OQV18276.1"/>
    </source>
</evidence>
<dbReference type="PROSITE" id="PS51257">
    <property type="entry name" value="PROKAR_LIPOPROTEIN"/>
    <property type="match status" value="1"/>
</dbReference>
<name>A0A1W0WSU9_HYPEX</name>
<comment type="caution">
    <text evidence="6">The sequence shown here is derived from an EMBL/GenBank/DDBJ whole genome shotgun (WGS) entry which is preliminary data.</text>
</comment>
<dbReference type="AlphaFoldDB" id="A0A1W0WSU9"/>
<dbReference type="InterPro" id="IPR036898">
    <property type="entry name" value="RNA_pol_Rpb7-like_N_sf"/>
</dbReference>
<dbReference type="EMBL" id="MTYJ01000051">
    <property type="protein sequence ID" value="OQV18276.1"/>
    <property type="molecule type" value="Genomic_DNA"/>
</dbReference>
<keyword evidence="4" id="KW-0804">Transcription</keyword>
<comment type="similarity">
    <text evidence="2">Belongs to the eukaryotic RPB7/RPC8 RNA polymerase subunit family.</text>
</comment>
<keyword evidence="7" id="KW-1185">Reference proteome</keyword>
<evidence type="ECO:0000256" key="1">
    <source>
        <dbReference type="ARBA" id="ARBA00004123"/>
    </source>
</evidence>
<evidence type="ECO:0000256" key="2">
    <source>
        <dbReference type="ARBA" id="ARBA00009307"/>
    </source>
</evidence>
<proteinExistence type="inferred from homology"/>